<dbReference type="PRINTS" id="PR00465">
    <property type="entry name" value="EP450IV"/>
</dbReference>
<protein>
    <recommendedName>
        <fullName evidence="10">Cytochrome P450</fullName>
    </recommendedName>
</protein>
<evidence type="ECO:0000256" key="2">
    <source>
        <dbReference type="ARBA" id="ARBA00010617"/>
    </source>
</evidence>
<dbReference type="PROSITE" id="PS00086">
    <property type="entry name" value="CYTOCHROME_P450"/>
    <property type="match status" value="1"/>
</dbReference>
<dbReference type="CDD" id="cd11041">
    <property type="entry name" value="CYP503A1-like"/>
    <property type="match status" value="1"/>
</dbReference>
<organism evidence="8 9">
    <name type="scientific">Cudoniella acicularis</name>
    <dbReference type="NCBI Taxonomy" id="354080"/>
    <lineage>
        <taxon>Eukaryota</taxon>
        <taxon>Fungi</taxon>
        <taxon>Dikarya</taxon>
        <taxon>Ascomycota</taxon>
        <taxon>Pezizomycotina</taxon>
        <taxon>Leotiomycetes</taxon>
        <taxon>Helotiales</taxon>
        <taxon>Tricladiaceae</taxon>
        <taxon>Cudoniella</taxon>
    </lineage>
</organism>
<evidence type="ECO:0000313" key="9">
    <source>
        <dbReference type="Proteomes" id="UP000566819"/>
    </source>
</evidence>
<keyword evidence="9" id="KW-1185">Reference proteome</keyword>
<dbReference type="InterPro" id="IPR002403">
    <property type="entry name" value="Cyt_P450_E_grp-IV"/>
</dbReference>
<dbReference type="SUPFAM" id="SSF48264">
    <property type="entry name" value="Cytochrome P450"/>
    <property type="match status" value="1"/>
</dbReference>
<name>A0A8H4VXW7_9HELO</name>
<comment type="similarity">
    <text evidence="2 7">Belongs to the cytochrome P450 family.</text>
</comment>
<comment type="cofactor">
    <cofactor evidence="1 6">
        <name>heme</name>
        <dbReference type="ChEBI" id="CHEBI:30413"/>
    </cofactor>
</comment>
<evidence type="ECO:0000256" key="7">
    <source>
        <dbReference type="RuleBase" id="RU000461"/>
    </source>
</evidence>
<comment type="caution">
    <text evidence="8">The sequence shown here is derived from an EMBL/GenBank/DDBJ whole genome shotgun (WGS) entry which is preliminary data.</text>
</comment>
<dbReference type="InterPro" id="IPR017972">
    <property type="entry name" value="Cyt_P450_CS"/>
</dbReference>
<keyword evidence="3 6" id="KW-0479">Metal-binding</keyword>
<dbReference type="EMBL" id="JAAMPI010001087">
    <property type="protein sequence ID" value="KAF4626773.1"/>
    <property type="molecule type" value="Genomic_DNA"/>
</dbReference>
<keyword evidence="6 7" id="KW-0349">Heme</keyword>
<keyword evidence="5 6" id="KW-0408">Iron</keyword>
<dbReference type="GO" id="GO:0020037">
    <property type="term" value="F:heme binding"/>
    <property type="evidence" value="ECO:0007669"/>
    <property type="project" value="InterPro"/>
</dbReference>
<dbReference type="OrthoDB" id="1844152at2759"/>
<dbReference type="InterPro" id="IPR036396">
    <property type="entry name" value="Cyt_P450_sf"/>
</dbReference>
<dbReference type="GO" id="GO:0005506">
    <property type="term" value="F:iron ion binding"/>
    <property type="evidence" value="ECO:0007669"/>
    <property type="project" value="InterPro"/>
</dbReference>
<dbReference type="InterPro" id="IPR001128">
    <property type="entry name" value="Cyt_P450"/>
</dbReference>
<dbReference type="GO" id="GO:0016705">
    <property type="term" value="F:oxidoreductase activity, acting on paired donors, with incorporation or reduction of molecular oxygen"/>
    <property type="evidence" value="ECO:0007669"/>
    <property type="project" value="InterPro"/>
</dbReference>
<dbReference type="GO" id="GO:0004497">
    <property type="term" value="F:monooxygenase activity"/>
    <property type="evidence" value="ECO:0007669"/>
    <property type="project" value="UniProtKB-KW"/>
</dbReference>
<proteinExistence type="inferred from homology"/>
<evidence type="ECO:0000256" key="1">
    <source>
        <dbReference type="ARBA" id="ARBA00001971"/>
    </source>
</evidence>
<keyword evidence="4 7" id="KW-0560">Oxidoreductase</keyword>
<keyword evidence="7" id="KW-0503">Monooxygenase</keyword>
<evidence type="ECO:0000256" key="4">
    <source>
        <dbReference type="ARBA" id="ARBA00023002"/>
    </source>
</evidence>
<accession>A0A8H4VXW7</accession>
<gene>
    <name evidence="8" type="ORF">G7Y89_g11385</name>
</gene>
<dbReference type="Gene3D" id="1.10.630.10">
    <property type="entry name" value="Cytochrome P450"/>
    <property type="match status" value="1"/>
</dbReference>
<feature type="binding site" description="axial binding residue" evidence="6">
    <location>
        <position position="452"/>
    </location>
    <ligand>
        <name>heme</name>
        <dbReference type="ChEBI" id="CHEBI:30413"/>
    </ligand>
    <ligandPart>
        <name>Fe</name>
        <dbReference type="ChEBI" id="CHEBI:18248"/>
    </ligandPart>
</feature>
<evidence type="ECO:0000256" key="5">
    <source>
        <dbReference type="ARBA" id="ARBA00023004"/>
    </source>
</evidence>
<evidence type="ECO:0008006" key="10">
    <source>
        <dbReference type="Google" id="ProtNLM"/>
    </source>
</evidence>
<dbReference type="Pfam" id="PF00067">
    <property type="entry name" value="p450"/>
    <property type="match status" value="1"/>
</dbReference>
<evidence type="ECO:0000256" key="6">
    <source>
        <dbReference type="PIRSR" id="PIRSR602403-1"/>
    </source>
</evidence>
<dbReference type="Proteomes" id="UP000566819">
    <property type="component" value="Unassembled WGS sequence"/>
</dbReference>
<evidence type="ECO:0000313" key="8">
    <source>
        <dbReference type="EMBL" id="KAF4626773.1"/>
    </source>
</evidence>
<evidence type="ECO:0000256" key="3">
    <source>
        <dbReference type="ARBA" id="ARBA00022723"/>
    </source>
</evidence>
<reference evidence="8 9" key="1">
    <citation type="submission" date="2020-03" db="EMBL/GenBank/DDBJ databases">
        <title>Draft Genome Sequence of Cudoniella acicularis.</title>
        <authorList>
            <person name="Buettner E."/>
            <person name="Kellner H."/>
        </authorList>
    </citation>
    <scope>NUCLEOTIDE SEQUENCE [LARGE SCALE GENOMIC DNA]</scope>
    <source>
        <strain evidence="8 9">DSM 108380</strain>
    </source>
</reference>
<sequence length="506" mass="57424">MNKTRAAIRTVCLQLENPPASTLYALIFVGICALKWISDYRKQAKVPGVGYDSFPLLRQWRAAFRFMMNPRKLIVEGYDKYKDGYFRFSTPQYEYVVVSEISRINEILAAPESSLSFIDSSNEAFQIPWTMGMGVAYNHYHTPIVRTKLTQKIQNLVPILFPEVSATFDRLVGASPVCLYDINVQAIARVSSKAFVGDLLCHNEEYLNNAIGYAESVLVSAEMIRIFPDWMKPALMTLTPIARQKKIAAKFLYPLIKERFALEEGDSKKAAKPDDMLQWLIDAAPPSERTLERLSEIVMALNVASLHTTTMTVTNILYRLASEPPYYTEELRKEIAENLTADGSLDKTKIGKLKKMDSFMRERVVELLILVWKDYRFKDGTVIPRGTVLAVPSYCLHRDPAVYTKPRDFDGFRFSRPREVAADGGKTNENIKHQMVSTDINYLAFGHGKHACPGRFFAVNEMKMILAHILPNYDLRLAFGTAPKETFLGTLGVPDSKLKVLMRARQ</sequence>
<dbReference type="PANTHER" id="PTHR46206">
    <property type="entry name" value="CYTOCHROME P450"/>
    <property type="match status" value="1"/>
</dbReference>
<dbReference type="AlphaFoldDB" id="A0A8H4VXW7"/>